<dbReference type="GO" id="GO:0004497">
    <property type="term" value="F:monooxygenase activity"/>
    <property type="evidence" value="ECO:0007669"/>
    <property type="project" value="InterPro"/>
</dbReference>
<evidence type="ECO:0000256" key="1">
    <source>
        <dbReference type="ARBA" id="ARBA00010617"/>
    </source>
</evidence>
<comment type="caution">
    <text evidence="4">The sequence shown here is derived from an EMBL/GenBank/DDBJ whole genome shotgun (WGS) entry which is preliminary data.</text>
</comment>
<keyword evidence="3" id="KW-0408">Iron</keyword>
<name>A0AAW1XQ54_RUBAR</name>
<evidence type="ECO:0000256" key="2">
    <source>
        <dbReference type="ARBA" id="ARBA00022723"/>
    </source>
</evidence>
<dbReference type="Gene3D" id="1.10.630.10">
    <property type="entry name" value="Cytochrome P450"/>
    <property type="match status" value="1"/>
</dbReference>
<dbReference type="SUPFAM" id="SSF48264">
    <property type="entry name" value="Cytochrome P450"/>
    <property type="match status" value="1"/>
</dbReference>
<organism evidence="4 5">
    <name type="scientific">Rubus argutus</name>
    <name type="common">Southern blackberry</name>
    <dbReference type="NCBI Taxonomy" id="59490"/>
    <lineage>
        <taxon>Eukaryota</taxon>
        <taxon>Viridiplantae</taxon>
        <taxon>Streptophyta</taxon>
        <taxon>Embryophyta</taxon>
        <taxon>Tracheophyta</taxon>
        <taxon>Spermatophyta</taxon>
        <taxon>Magnoliopsida</taxon>
        <taxon>eudicotyledons</taxon>
        <taxon>Gunneridae</taxon>
        <taxon>Pentapetalae</taxon>
        <taxon>rosids</taxon>
        <taxon>fabids</taxon>
        <taxon>Rosales</taxon>
        <taxon>Rosaceae</taxon>
        <taxon>Rosoideae</taxon>
        <taxon>Rosoideae incertae sedis</taxon>
        <taxon>Rubus</taxon>
    </lineage>
</organism>
<dbReference type="Proteomes" id="UP001457282">
    <property type="component" value="Unassembled WGS sequence"/>
</dbReference>
<dbReference type="EMBL" id="JBEDUW010000003">
    <property type="protein sequence ID" value="KAK9938486.1"/>
    <property type="molecule type" value="Genomic_DNA"/>
</dbReference>
<evidence type="ECO:0000313" key="4">
    <source>
        <dbReference type="EMBL" id="KAK9938486.1"/>
    </source>
</evidence>
<reference evidence="4 5" key="1">
    <citation type="journal article" date="2023" name="G3 (Bethesda)">
        <title>A chromosome-length genome assembly and annotation of blackberry (Rubus argutus, cv. 'Hillquist').</title>
        <authorList>
            <person name="Bruna T."/>
            <person name="Aryal R."/>
            <person name="Dudchenko O."/>
            <person name="Sargent D.J."/>
            <person name="Mead D."/>
            <person name="Buti M."/>
            <person name="Cavallini A."/>
            <person name="Hytonen T."/>
            <person name="Andres J."/>
            <person name="Pham M."/>
            <person name="Weisz D."/>
            <person name="Mascagni F."/>
            <person name="Usai G."/>
            <person name="Natali L."/>
            <person name="Bassil N."/>
            <person name="Fernandez G.E."/>
            <person name="Lomsadze A."/>
            <person name="Armour M."/>
            <person name="Olukolu B."/>
            <person name="Poorten T."/>
            <person name="Britton C."/>
            <person name="Davik J."/>
            <person name="Ashrafi H."/>
            <person name="Aiden E.L."/>
            <person name="Borodovsky M."/>
            <person name="Worthington M."/>
        </authorList>
    </citation>
    <scope>NUCLEOTIDE SEQUENCE [LARGE SCALE GENOMIC DNA]</scope>
    <source>
        <strain evidence="4">PI 553951</strain>
    </source>
</reference>
<keyword evidence="5" id="KW-1185">Reference proteome</keyword>
<dbReference type="GO" id="GO:0016125">
    <property type="term" value="P:sterol metabolic process"/>
    <property type="evidence" value="ECO:0007669"/>
    <property type="project" value="TreeGrafter"/>
</dbReference>
<dbReference type="PANTHER" id="PTHR24286:SF190">
    <property type="entry name" value="CYTOCHROME P450"/>
    <property type="match status" value="1"/>
</dbReference>
<dbReference type="GO" id="GO:0020037">
    <property type="term" value="F:heme binding"/>
    <property type="evidence" value="ECO:0007669"/>
    <property type="project" value="InterPro"/>
</dbReference>
<protein>
    <submittedName>
        <fullName evidence="4">Uncharacterized protein</fullName>
    </submittedName>
</protein>
<sequence>MLFLKPESLKQYVGKMDEEIRKHLEVHWHGKQQVTVSHALMKKLTFNIICSLLFGLERGTRRDEFVEGFQKLGRRSVVSAYQLALHALQRQLQGKAGEIARSKLSREFLTWEDLGKMKYTWSVAQEILRMTSSCLWWLQECSTSKHLFRPTALYLSEEDLEYVQELSFTRIETLIAMHHVVTQFTWKLCADNLFNRDPALVPTRGLPIEIMPRTPL</sequence>
<gene>
    <name evidence="4" type="ORF">M0R45_015219</name>
</gene>
<comment type="similarity">
    <text evidence="1">Belongs to the cytochrome P450 family.</text>
</comment>
<dbReference type="GO" id="GO:0005506">
    <property type="term" value="F:iron ion binding"/>
    <property type="evidence" value="ECO:0007669"/>
    <property type="project" value="InterPro"/>
</dbReference>
<keyword evidence="2" id="KW-0479">Metal-binding</keyword>
<dbReference type="InterPro" id="IPR036396">
    <property type="entry name" value="Cyt_P450_sf"/>
</dbReference>
<proteinExistence type="inferred from homology"/>
<dbReference type="GO" id="GO:0016705">
    <property type="term" value="F:oxidoreductase activity, acting on paired donors, with incorporation or reduction of molecular oxygen"/>
    <property type="evidence" value="ECO:0007669"/>
    <property type="project" value="InterPro"/>
</dbReference>
<dbReference type="PANTHER" id="PTHR24286">
    <property type="entry name" value="CYTOCHROME P450 26"/>
    <property type="match status" value="1"/>
</dbReference>
<accession>A0AAW1XQ54</accession>
<evidence type="ECO:0000313" key="5">
    <source>
        <dbReference type="Proteomes" id="UP001457282"/>
    </source>
</evidence>
<dbReference type="AlphaFoldDB" id="A0AAW1XQ54"/>
<evidence type="ECO:0000256" key="3">
    <source>
        <dbReference type="ARBA" id="ARBA00023004"/>
    </source>
</evidence>